<dbReference type="HOGENOM" id="CLU_3039661_0_0_5"/>
<dbReference type="AlphaFoldDB" id="K8P6X2"/>
<evidence type="ECO:0000313" key="1">
    <source>
        <dbReference type="EMBL" id="EKS38337.1"/>
    </source>
</evidence>
<gene>
    <name evidence="1" type="ORF">HMPREF9695_02177</name>
</gene>
<dbReference type="PATRIC" id="fig|883078.3.peg.2243"/>
<dbReference type="Proteomes" id="UP000001096">
    <property type="component" value="Unassembled WGS sequence"/>
</dbReference>
<sequence length="54" mass="6030">MPYAVTRRKSLRNFPRFGPNQIRSGRSFLSLYNVFGFLNAVPSRPKAAKCAVAA</sequence>
<accession>K8P6X2</accession>
<organism evidence="1 2">
    <name type="scientific">Afipia broomeae ATCC 49717</name>
    <dbReference type="NCBI Taxonomy" id="883078"/>
    <lineage>
        <taxon>Bacteria</taxon>
        <taxon>Pseudomonadati</taxon>
        <taxon>Pseudomonadota</taxon>
        <taxon>Alphaproteobacteria</taxon>
        <taxon>Hyphomicrobiales</taxon>
        <taxon>Nitrobacteraceae</taxon>
        <taxon>Afipia</taxon>
    </lineage>
</organism>
<name>K8P6X2_9BRAD</name>
<proteinExistence type="predicted"/>
<protein>
    <submittedName>
        <fullName evidence="1">Uncharacterized protein</fullName>
    </submittedName>
</protein>
<comment type="caution">
    <text evidence="1">The sequence shown here is derived from an EMBL/GenBank/DDBJ whole genome shotgun (WGS) entry which is preliminary data.</text>
</comment>
<dbReference type="EMBL" id="AGWX01000003">
    <property type="protein sequence ID" value="EKS38337.1"/>
    <property type="molecule type" value="Genomic_DNA"/>
</dbReference>
<keyword evidence="2" id="KW-1185">Reference proteome</keyword>
<reference evidence="1 2" key="1">
    <citation type="submission" date="2012-04" db="EMBL/GenBank/DDBJ databases">
        <title>The Genome Sequence of Afipia broomeae ATCC 49717.</title>
        <authorList>
            <consortium name="The Broad Institute Genome Sequencing Platform"/>
            <person name="Earl A."/>
            <person name="Ward D."/>
            <person name="Feldgarden M."/>
            <person name="Gevers D."/>
            <person name="Huys G."/>
            <person name="Walker B."/>
            <person name="Young S.K."/>
            <person name="Zeng Q."/>
            <person name="Gargeya S."/>
            <person name="Fitzgerald M."/>
            <person name="Haas B."/>
            <person name="Abouelleil A."/>
            <person name="Alvarado L."/>
            <person name="Arachchi H.M."/>
            <person name="Berlin A."/>
            <person name="Chapman S.B."/>
            <person name="Goldberg J."/>
            <person name="Griggs A."/>
            <person name="Gujja S."/>
            <person name="Hansen M."/>
            <person name="Howarth C."/>
            <person name="Imamovic A."/>
            <person name="Larimer J."/>
            <person name="McCowen C."/>
            <person name="Montmayeur A."/>
            <person name="Murphy C."/>
            <person name="Neiman D."/>
            <person name="Pearson M."/>
            <person name="Priest M."/>
            <person name="Roberts A."/>
            <person name="Saif S."/>
            <person name="Shea T."/>
            <person name="Sisk P."/>
            <person name="Sykes S."/>
            <person name="Wortman J."/>
            <person name="Nusbaum C."/>
            <person name="Birren B."/>
        </authorList>
    </citation>
    <scope>NUCLEOTIDE SEQUENCE [LARGE SCALE GENOMIC DNA]</scope>
    <source>
        <strain evidence="1 2">ATCC 49717</strain>
    </source>
</reference>
<evidence type="ECO:0000313" key="2">
    <source>
        <dbReference type="Proteomes" id="UP000001096"/>
    </source>
</evidence>